<dbReference type="PANTHER" id="PTHR13533:SF1">
    <property type="entry name" value="N-ACETYLNEURAMINATE 9-O-ACETYLTRANSFERASE"/>
    <property type="match status" value="1"/>
</dbReference>
<keyword evidence="7" id="KW-0325">Glycoprotein</keyword>
<evidence type="ECO:0000259" key="10">
    <source>
        <dbReference type="Pfam" id="PF24536"/>
    </source>
</evidence>
<feature type="transmembrane region" description="Helical" evidence="8">
    <location>
        <begin position="616"/>
        <end position="635"/>
    </location>
</feature>
<keyword evidence="12" id="KW-1185">Reference proteome</keyword>
<reference evidence="11 12" key="1">
    <citation type="journal article" date="2020" name="Genomics">
        <title>Complete, high-quality genomes from long-read metagenomic sequencing of two wolf lichen thalli reveals enigmatic genome architecture.</title>
        <authorList>
            <person name="McKenzie S.K."/>
            <person name="Walston R.F."/>
            <person name="Allen J.L."/>
        </authorList>
    </citation>
    <scope>NUCLEOTIDE SEQUENCE [LARGE SCALE GENOMIC DNA]</scope>
    <source>
        <strain evidence="11">WasteWater2</strain>
    </source>
</reference>
<dbReference type="GO" id="GO:0016020">
    <property type="term" value="C:membrane"/>
    <property type="evidence" value="ECO:0007669"/>
    <property type="project" value="UniProtKB-SubCell"/>
</dbReference>
<feature type="transmembrane region" description="Helical" evidence="8">
    <location>
        <begin position="655"/>
        <end position="675"/>
    </location>
</feature>
<evidence type="ECO:0000256" key="7">
    <source>
        <dbReference type="ARBA" id="ARBA00023180"/>
    </source>
</evidence>
<dbReference type="Pfam" id="PF07779">
    <property type="entry name" value="Cas1_AcylT"/>
    <property type="match status" value="1"/>
</dbReference>
<evidence type="ECO:0000256" key="4">
    <source>
        <dbReference type="ARBA" id="ARBA00022692"/>
    </source>
</evidence>
<evidence type="ECO:0000313" key="11">
    <source>
        <dbReference type="EMBL" id="KAF6238499.1"/>
    </source>
</evidence>
<feature type="domain" description="NXPE C-terminal" evidence="10">
    <location>
        <begin position="72"/>
        <end position="129"/>
    </location>
</feature>
<keyword evidence="3" id="KW-0808">Transferase</keyword>
<keyword evidence="6 8" id="KW-0472">Membrane</keyword>
<dbReference type="RefSeq" id="XP_037167801.1">
    <property type="nucleotide sequence ID" value="XM_037305393.1"/>
</dbReference>
<evidence type="ECO:0000256" key="1">
    <source>
        <dbReference type="ARBA" id="ARBA00004141"/>
    </source>
</evidence>
<dbReference type="OrthoDB" id="1932925at2759"/>
<feature type="transmembrane region" description="Helical" evidence="8">
    <location>
        <begin position="483"/>
        <end position="501"/>
    </location>
</feature>
<protein>
    <recommendedName>
        <fullName evidence="13">Cas1p 10 TM acyl transferase domain-containing protein</fullName>
    </recommendedName>
</protein>
<feature type="transmembrane region" description="Helical" evidence="8">
    <location>
        <begin position="372"/>
        <end position="390"/>
    </location>
</feature>
<dbReference type="AlphaFoldDB" id="A0A8H6G129"/>
<feature type="transmembrane region" description="Helical" evidence="8">
    <location>
        <begin position="565"/>
        <end position="587"/>
    </location>
</feature>
<evidence type="ECO:0000256" key="5">
    <source>
        <dbReference type="ARBA" id="ARBA00022989"/>
    </source>
</evidence>
<dbReference type="PANTHER" id="PTHR13533">
    <property type="entry name" value="N-ACETYLNEURAMINATE 9-O-ACETYLTRANSFERASE"/>
    <property type="match status" value="1"/>
</dbReference>
<evidence type="ECO:0000259" key="9">
    <source>
        <dbReference type="Pfam" id="PF07779"/>
    </source>
</evidence>
<dbReference type="GeneID" id="59285134"/>
<dbReference type="Proteomes" id="UP000578531">
    <property type="component" value="Unassembled WGS sequence"/>
</dbReference>
<dbReference type="EMBL" id="JACCJC010000009">
    <property type="protein sequence ID" value="KAF6238499.1"/>
    <property type="molecule type" value="Genomic_DNA"/>
</dbReference>
<name>A0A8H6G129_9LECA</name>
<evidence type="ECO:0000256" key="8">
    <source>
        <dbReference type="SAM" id="Phobius"/>
    </source>
</evidence>
<dbReference type="GO" id="GO:0016740">
    <property type="term" value="F:transferase activity"/>
    <property type="evidence" value="ECO:0007669"/>
    <property type="project" value="UniProtKB-KW"/>
</dbReference>
<sequence>MHLRRLRAGCLELQDAVHRACLSLFIIVVTLVMYRHFWQDGYDTNKCDALLTHGRWLDALDPYHSVTGYQNWQPAGCMMHEYNARDVTTCLNSRRVVFIGDSVTRQIFWAFASKLNVRESGDKHSSISVDAHGLKIEFVWDPYLNTSSLYREITAASRSGSRDSQVDTAAILLMGGGLWNARYLDEASYQRFESSIGEITRVLQNVRRPRMPLGKSGQSSEGVDDLAVIAPIQVPHYDALSPERARTITPARVKPIFQHLQHLSVRQNITVAWSFAHMTWHEPSAYHQDGLHINGAVAGEMADVLLNARCNVVLRQSNAKGYPMDKTCCNRYQRPNWTQCVILILSLGVLPAFILITFKDAKRFNSLPSRKVTRAITVLALAICYCYYADRTQLFNKAQKQYSFTEFMWLCIATLVLGALSIRRSAPAPLRKNSGCSIQKVQDQPFLSRYQTDEWKGWMQFIILIYHYTGASRTLWIYETVRLLVASYIFMTGFGHTVFFYKRSNYSFRRSAAVLIRLNMLSCLLPYVMKTDYLFYYFAPLISFWYLVIYLTMAVGHSRNRSRAFLIAKITISAILTTALIRVPGIFETLFRGLEKFFNIHWNVTEWRFRLQLDSFIVYTGMLCGICFVNLMDAVNVETPEDSALDRLVRQSSWLFRFVWLAMAAVTPPIVYLFARRASDKYAYNAWVPYISTAPILAYVIFRNISRYTRNFHSSTFAWMGRHSLETFTLQFHIWLAADTKGLLALGVFEGIVGGGRGGRRVDLAVLTTIFLWVCWHVAAATQTLTNWIIDPSDGMQHVELEDGVTGVEEGLPIMKSKEDARGVFQTGRAADGVGIGVIRSARKIKRHVAESLGVRIGIILGVMWLLNMTCY</sequence>
<feature type="transmembrane region" description="Helical" evidence="8">
    <location>
        <begin position="849"/>
        <end position="867"/>
    </location>
</feature>
<keyword evidence="4 8" id="KW-0812">Transmembrane</keyword>
<dbReference type="InterPro" id="IPR012419">
    <property type="entry name" value="Cas1_AcylTrans_dom"/>
</dbReference>
<proteinExistence type="inferred from homology"/>
<dbReference type="InterPro" id="IPR057106">
    <property type="entry name" value="NXPE4_C"/>
</dbReference>
<comment type="subcellular location">
    <subcellularLocation>
        <location evidence="1">Membrane</location>
        <topology evidence="1">Multi-pass membrane protein</topology>
    </subcellularLocation>
</comment>
<evidence type="ECO:0000256" key="3">
    <source>
        <dbReference type="ARBA" id="ARBA00022679"/>
    </source>
</evidence>
<organism evidence="11 12">
    <name type="scientific">Letharia columbiana</name>
    <dbReference type="NCBI Taxonomy" id="112416"/>
    <lineage>
        <taxon>Eukaryota</taxon>
        <taxon>Fungi</taxon>
        <taxon>Dikarya</taxon>
        <taxon>Ascomycota</taxon>
        <taxon>Pezizomycotina</taxon>
        <taxon>Lecanoromycetes</taxon>
        <taxon>OSLEUM clade</taxon>
        <taxon>Lecanoromycetidae</taxon>
        <taxon>Lecanorales</taxon>
        <taxon>Lecanorineae</taxon>
        <taxon>Parmeliaceae</taxon>
        <taxon>Letharia</taxon>
    </lineage>
</organism>
<feature type="transmembrane region" description="Helical" evidence="8">
    <location>
        <begin position="535"/>
        <end position="553"/>
    </location>
</feature>
<comment type="caution">
    <text evidence="11">The sequence shown here is derived from an EMBL/GenBank/DDBJ whole genome shotgun (WGS) entry which is preliminary data.</text>
</comment>
<feature type="transmembrane region" description="Helical" evidence="8">
    <location>
        <begin position="336"/>
        <end position="358"/>
    </location>
</feature>
<keyword evidence="5 8" id="KW-1133">Transmembrane helix</keyword>
<feature type="transmembrane region" description="Helical" evidence="8">
    <location>
        <begin position="458"/>
        <end position="477"/>
    </location>
</feature>
<feature type="transmembrane region" description="Helical" evidence="8">
    <location>
        <begin position="20"/>
        <end position="38"/>
    </location>
</feature>
<feature type="domain" description="Cas1p 10 TM acyl transferase" evidence="9">
    <location>
        <begin position="323"/>
        <end position="792"/>
    </location>
</feature>
<dbReference type="Pfam" id="PF24536">
    <property type="entry name" value="NXPE4_C"/>
    <property type="match status" value="1"/>
</dbReference>
<evidence type="ECO:0000256" key="2">
    <source>
        <dbReference type="ARBA" id="ARBA00010666"/>
    </source>
</evidence>
<evidence type="ECO:0000256" key="6">
    <source>
        <dbReference type="ARBA" id="ARBA00023136"/>
    </source>
</evidence>
<evidence type="ECO:0000313" key="12">
    <source>
        <dbReference type="Proteomes" id="UP000578531"/>
    </source>
</evidence>
<gene>
    <name evidence="11" type="ORF">HO173_003467</name>
</gene>
<dbReference type="GO" id="GO:0005975">
    <property type="term" value="P:carbohydrate metabolic process"/>
    <property type="evidence" value="ECO:0007669"/>
    <property type="project" value="UniProtKB-ARBA"/>
</dbReference>
<feature type="transmembrane region" description="Helical" evidence="8">
    <location>
        <begin position="402"/>
        <end position="422"/>
    </location>
</feature>
<feature type="transmembrane region" description="Helical" evidence="8">
    <location>
        <begin position="687"/>
        <end position="705"/>
    </location>
</feature>
<evidence type="ECO:0008006" key="13">
    <source>
        <dbReference type="Google" id="ProtNLM"/>
    </source>
</evidence>
<comment type="similarity">
    <text evidence="2">Belongs to the PC-esterase family. CASD1 subfamily.</text>
</comment>
<accession>A0A8H6G129</accession>
<dbReference type="GO" id="GO:0005794">
    <property type="term" value="C:Golgi apparatus"/>
    <property type="evidence" value="ECO:0007669"/>
    <property type="project" value="UniProtKB-ARBA"/>
</dbReference>